<protein>
    <recommendedName>
        <fullName evidence="1">Methyltransferase FkbM domain-containing protein</fullName>
    </recommendedName>
</protein>
<gene>
    <name evidence="2" type="ORF">FOL46_008968</name>
</gene>
<evidence type="ECO:0000313" key="3">
    <source>
        <dbReference type="Proteomes" id="UP000572268"/>
    </source>
</evidence>
<evidence type="ECO:0000259" key="1">
    <source>
        <dbReference type="Pfam" id="PF05050"/>
    </source>
</evidence>
<proteinExistence type="predicted"/>
<feature type="domain" description="Methyltransferase FkbM" evidence="1">
    <location>
        <begin position="430"/>
        <end position="613"/>
    </location>
</feature>
<dbReference type="PANTHER" id="PTHR34203:SF15">
    <property type="entry name" value="SLL1173 PROTEIN"/>
    <property type="match status" value="1"/>
</dbReference>
<dbReference type="Proteomes" id="UP000572268">
    <property type="component" value="Unassembled WGS sequence"/>
</dbReference>
<evidence type="ECO:0000313" key="2">
    <source>
        <dbReference type="EMBL" id="KAF4672425.1"/>
    </source>
</evidence>
<dbReference type="AlphaFoldDB" id="A0A7J6MLM3"/>
<name>A0A7J6MLM3_PEROL</name>
<dbReference type="EMBL" id="JABANN010000077">
    <property type="protein sequence ID" value="KAF4672425.1"/>
    <property type="molecule type" value="Genomic_DNA"/>
</dbReference>
<dbReference type="Gene3D" id="3.40.50.150">
    <property type="entry name" value="Vaccinia Virus protein VP39"/>
    <property type="match status" value="1"/>
</dbReference>
<organism evidence="2 3">
    <name type="scientific">Perkinsus olseni</name>
    <name type="common">Perkinsus atlanticus</name>
    <dbReference type="NCBI Taxonomy" id="32597"/>
    <lineage>
        <taxon>Eukaryota</taxon>
        <taxon>Sar</taxon>
        <taxon>Alveolata</taxon>
        <taxon>Perkinsozoa</taxon>
        <taxon>Perkinsea</taxon>
        <taxon>Perkinsida</taxon>
        <taxon>Perkinsidae</taxon>
        <taxon>Perkinsus</taxon>
    </lineage>
</organism>
<sequence length="643" mass="70132">MSIQYFQRVRISTVRRTQYAMPAFEVLKLLCASSRSREMPWFLASTLSICLSPVLAGYCGDGVCETPEFADSCPTDCGEVVRNPRLFGQPPSPPYFWTIDPGHAVVTYLNHSDNGADQKPLAVHLPEGAALTQGLALIPGHQYVLKMSTDASPEVEGCWRGFVYTPDEVLADTAGSGEFVAPGGSSSGGVFVGARVGASCHTTVGLSSLSVVSLPNTADFGFHYPAVYETFLGEPIRGVPPAQCRLMCLSEPSCCAWQVCPGTEEEGCGGCYLLGRRPSDAAVERKQGWYAGVERLAPSSHGGDNMDAEACSRWLLEQSAHDDDFYDERSGKLYKYHDCGMMLRTDRVQVPKQVFVGGAHYPTILVANHRTPEPKMPAEKHDPTAILPHFFALPFYDTNIGNMMKNTGCMNVLQSYEMQSILRPGDVFVDAGANLGSYTIPMAEHVGPAGMVLAFEPFRWTYQLLNANVALNGLMNVWTYQAALSDTASQSLLLQPQLRFFSSPGGVRAHPTNQTGGLNEEDSKQLYDTEWGAEVVESVRLDDIVLGSNLFAGRNREPTVSLIKVDVEGMEVNVMRGALKTLETFHPIVWSENVDYFEKEDLSFIALMDSLDYTCAKASAAPTDLVCQDKFGRGPTPIALSEA</sequence>
<accession>A0A7J6MLM3</accession>
<dbReference type="Pfam" id="PF05050">
    <property type="entry name" value="Methyltransf_21"/>
    <property type="match status" value="1"/>
</dbReference>
<dbReference type="SUPFAM" id="SSF53335">
    <property type="entry name" value="S-adenosyl-L-methionine-dependent methyltransferases"/>
    <property type="match status" value="1"/>
</dbReference>
<dbReference type="NCBIfam" id="TIGR01444">
    <property type="entry name" value="fkbM_fam"/>
    <property type="match status" value="1"/>
</dbReference>
<reference evidence="2 3" key="1">
    <citation type="submission" date="2020-04" db="EMBL/GenBank/DDBJ databases">
        <title>Perkinsus olseni comparative genomics.</title>
        <authorList>
            <person name="Bogema D.R."/>
        </authorList>
    </citation>
    <scope>NUCLEOTIDE SEQUENCE [LARGE SCALE GENOMIC DNA]</scope>
    <source>
        <strain evidence="2">ATCC PRA-31</strain>
    </source>
</reference>
<dbReference type="PANTHER" id="PTHR34203">
    <property type="entry name" value="METHYLTRANSFERASE, FKBM FAMILY PROTEIN"/>
    <property type="match status" value="1"/>
</dbReference>
<comment type="caution">
    <text evidence="2">The sequence shown here is derived from an EMBL/GenBank/DDBJ whole genome shotgun (WGS) entry which is preliminary data.</text>
</comment>
<dbReference type="InterPro" id="IPR052514">
    <property type="entry name" value="SAM-dependent_MTase"/>
</dbReference>
<dbReference type="InterPro" id="IPR029063">
    <property type="entry name" value="SAM-dependent_MTases_sf"/>
</dbReference>
<dbReference type="InterPro" id="IPR006342">
    <property type="entry name" value="FkbM_mtfrase"/>
</dbReference>